<gene>
    <name evidence="2" type="ORF">ACFQ07_25090</name>
</gene>
<dbReference type="InterPro" id="IPR007278">
    <property type="entry name" value="DUF397"/>
</dbReference>
<dbReference type="EMBL" id="JBHTIR010003647">
    <property type="protein sequence ID" value="MFD0855541.1"/>
    <property type="molecule type" value="Genomic_DNA"/>
</dbReference>
<organism evidence="2 3">
    <name type="scientific">Actinomadura adrarensis</name>
    <dbReference type="NCBI Taxonomy" id="1819600"/>
    <lineage>
        <taxon>Bacteria</taxon>
        <taxon>Bacillati</taxon>
        <taxon>Actinomycetota</taxon>
        <taxon>Actinomycetes</taxon>
        <taxon>Streptosporangiales</taxon>
        <taxon>Thermomonosporaceae</taxon>
        <taxon>Actinomadura</taxon>
    </lineage>
</organism>
<feature type="domain" description="DUF397" evidence="1">
    <location>
        <begin position="11"/>
        <end position="63"/>
    </location>
</feature>
<evidence type="ECO:0000259" key="1">
    <source>
        <dbReference type="Pfam" id="PF04149"/>
    </source>
</evidence>
<dbReference type="Pfam" id="PF04149">
    <property type="entry name" value="DUF397"/>
    <property type="match status" value="1"/>
</dbReference>
<sequence length="71" mass="7745">MLDRSFRGAALTWRKSSASDSAEGNCVEVAVEGRSVLVRDSRKPAGGMLVLGSPEWRTLLRRIVDGELDGR</sequence>
<evidence type="ECO:0000313" key="2">
    <source>
        <dbReference type="EMBL" id="MFD0855541.1"/>
    </source>
</evidence>
<reference evidence="3" key="1">
    <citation type="journal article" date="2019" name="Int. J. Syst. Evol. Microbiol.">
        <title>The Global Catalogue of Microorganisms (GCM) 10K type strain sequencing project: providing services to taxonomists for standard genome sequencing and annotation.</title>
        <authorList>
            <consortium name="The Broad Institute Genomics Platform"/>
            <consortium name="The Broad Institute Genome Sequencing Center for Infectious Disease"/>
            <person name="Wu L."/>
            <person name="Ma J."/>
        </authorList>
    </citation>
    <scope>NUCLEOTIDE SEQUENCE [LARGE SCALE GENOMIC DNA]</scope>
    <source>
        <strain evidence="3">JCM 31696</strain>
    </source>
</reference>
<comment type="caution">
    <text evidence="2">The sequence shown here is derived from an EMBL/GenBank/DDBJ whole genome shotgun (WGS) entry which is preliminary data.</text>
</comment>
<keyword evidence="3" id="KW-1185">Reference proteome</keyword>
<evidence type="ECO:0000313" key="3">
    <source>
        <dbReference type="Proteomes" id="UP001597083"/>
    </source>
</evidence>
<dbReference type="Proteomes" id="UP001597083">
    <property type="component" value="Unassembled WGS sequence"/>
</dbReference>
<accession>A0ABW3CPS3</accession>
<proteinExistence type="predicted"/>
<name>A0ABW3CPS3_9ACTN</name>
<protein>
    <submittedName>
        <fullName evidence="2">DUF397 domain-containing protein</fullName>
    </submittedName>
</protein>